<dbReference type="AlphaFoldDB" id="A0A921KEK2"/>
<feature type="domain" description="Histidine kinase" evidence="15">
    <location>
        <begin position="473"/>
        <end position="576"/>
    </location>
</feature>
<evidence type="ECO:0000256" key="8">
    <source>
        <dbReference type="ARBA" id="ARBA00022741"/>
    </source>
</evidence>
<dbReference type="InterPro" id="IPR029016">
    <property type="entry name" value="GAF-like_dom_sf"/>
</dbReference>
<dbReference type="InterPro" id="IPR004358">
    <property type="entry name" value="Sig_transdc_His_kin-like_C"/>
</dbReference>
<dbReference type="EC" id="2.7.13.3" evidence="3"/>
<dbReference type="PRINTS" id="PR00344">
    <property type="entry name" value="BCTRLSENSOR"/>
</dbReference>
<dbReference type="GO" id="GO:0000155">
    <property type="term" value="F:phosphorelay sensor kinase activity"/>
    <property type="evidence" value="ECO:0007669"/>
    <property type="project" value="InterPro"/>
</dbReference>
<keyword evidence="11 14" id="KW-1133">Transmembrane helix</keyword>
<keyword evidence="13 14" id="KW-0472">Membrane</keyword>
<protein>
    <recommendedName>
        <fullName evidence="3">histidine kinase</fullName>
        <ecNumber evidence="3">2.7.13.3</ecNumber>
    </recommendedName>
</protein>
<dbReference type="InterPro" id="IPR005467">
    <property type="entry name" value="His_kinase_dom"/>
</dbReference>
<feature type="transmembrane region" description="Helical" evidence="14">
    <location>
        <begin position="145"/>
        <end position="170"/>
    </location>
</feature>
<keyword evidence="8" id="KW-0547">Nucleotide-binding</keyword>
<keyword evidence="9 16" id="KW-0418">Kinase</keyword>
<dbReference type="InterPro" id="IPR010559">
    <property type="entry name" value="Sig_transdc_His_kin_internal"/>
</dbReference>
<feature type="transmembrane region" description="Helical" evidence="14">
    <location>
        <begin position="115"/>
        <end position="139"/>
    </location>
</feature>
<evidence type="ECO:0000256" key="4">
    <source>
        <dbReference type="ARBA" id="ARBA00022475"/>
    </source>
</evidence>
<dbReference type="PANTHER" id="PTHR34220:SF7">
    <property type="entry name" value="SENSOR HISTIDINE KINASE YPDA"/>
    <property type="match status" value="1"/>
</dbReference>
<dbReference type="InterPro" id="IPR011620">
    <property type="entry name" value="Sig_transdc_His_kinase_LytS_TM"/>
</dbReference>
<evidence type="ECO:0000256" key="7">
    <source>
        <dbReference type="ARBA" id="ARBA00022692"/>
    </source>
</evidence>
<evidence type="ECO:0000313" key="16">
    <source>
        <dbReference type="EMBL" id="HJF33432.1"/>
    </source>
</evidence>
<feature type="transmembrane region" description="Helical" evidence="14">
    <location>
        <begin position="43"/>
        <end position="63"/>
    </location>
</feature>
<accession>A0A921KEK2</accession>
<dbReference type="SUPFAM" id="SSF55781">
    <property type="entry name" value="GAF domain-like"/>
    <property type="match status" value="1"/>
</dbReference>
<comment type="caution">
    <text evidence="16">The sequence shown here is derived from an EMBL/GenBank/DDBJ whole genome shotgun (WGS) entry which is preliminary data.</text>
</comment>
<dbReference type="Pfam" id="PF06580">
    <property type="entry name" value="His_kinase"/>
    <property type="match status" value="1"/>
</dbReference>
<dbReference type="GO" id="GO:0005524">
    <property type="term" value="F:ATP binding"/>
    <property type="evidence" value="ECO:0007669"/>
    <property type="project" value="UniProtKB-KW"/>
</dbReference>
<comment type="catalytic activity">
    <reaction evidence="1">
        <text>ATP + protein L-histidine = ADP + protein N-phospho-L-histidine.</text>
        <dbReference type="EC" id="2.7.13.3"/>
    </reaction>
</comment>
<feature type="transmembrane region" description="Helical" evidence="14">
    <location>
        <begin position="6"/>
        <end position="23"/>
    </location>
</feature>
<dbReference type="Pfam" id="PF02518">
    <property type="entry name" value="HATPase_c"/>
    <property type="match status" value="1"/>
</dbReference>
<evidence type="ECO:0000256" key="2">
    <source>
        <dbReference type="ARBA" id="ARBA00004651"/>
    </source>
</evidence>
<evidence type="ECO:0000256" key="11">
    <source>
        <dbReference type="ARBA" id="ARBA00022989"/>
    </source>
</evidence>
<dbReference type="Proteomes" id="UP000698173">
    <property type="component" value="Unassembled WGS sequence"/>
</dbReference>
<dbReference type="InterPro" id="IPR003594">
    <property type="entry name" value="HATPase_dom"/>
</dbReference>
<reference evidence="16" key="2">
    <citation type="submission" date="2021-09" db="EMBL/GenBank/DDBJ databases">
        <authorList>
            <person name="Gilroy R."/>
        </authorList>
    </citation>
    <scope>NUCLEOTIDE SEQUENCE</scope>
    <source>
        <strain evidence="16">CHK171-7178</strain>
    </source>
</reference>
<keyword evidence="5" id="KW-0597">Phosphoprotein</keyword>
<dbReference type="Gene3D" id="3.30.565.10">
    <property type="entry name" value="Histidine kinase-like ATPase, C-terminal domain"/>
    <property type="match status" value="1"/>
</dbReference>
<gene>
    <name evidence="16" type="ORF">K8V56_16845</name>
</gene>
<dbReference type="GO" id="GO:0071555">
    <property type="term" value="P:cell wall organization"/>
    <property type="evidence" value="ECO:0007669"/>
    <property type="project" value="InterPro"/>
</dbReference>
<dbReference type="GO" id="GO:0005886">
    <property type="term" value="C:plasma membrane"/>
    <property type="evidence" value="ECO:0007669"/>
    <property type="project" value="UniProtKB-SubCell"/>
</dbReference>
<keyword evidence="7 14" id="KW-0812">Transmembrane</keyword>
<dbReference type="PANTHER" id="PTHR34220">
    <property type="entry name" value="SENSOR HISTIDINE KINASE YPDA"/>
    <property type="match status" value="1"/>
</dbReference>
<comment type="subcellular location">
    <subcellularLocation>
        <location evidence="2">Cell membrane</location>
        <topology evidence="2">Multi-pass membrane protein</topology>
    </subcellularLocation>
</comment>
<dbReference type="Gene3D" id="3.30.450.40">
    <property type="match status" value="1"/>
</dbReference>
<evidence type="ECO:0000313" key="17">
    <source>
        <dbReference type="Proteomes" id="UP000698173"/>
    </source>
</evidence>
<evidence type="ECO:0000256" key="14">
    <source>
        <dbReference type="SAM" id="Phobius"/>
    </source>
</evidence>
<dbReference type="PROSITE" id="PS50109">
    <property type="entry name" value="HIS_KIN"/>
    <property type="match status" value="1"/>
</dbReference>
<evidence type="ECO:0000256" key="1">
    <source>
        <dbReference type="ARBA" id="ARBA00000085"/>
    </source>
</evidence>
<dbReference type="EMBL" id="DYWT01000259">
    <property type="protein sequence ID" value="HJF33432.1"/>
    <property type="molecule type" value="Genomic_DNA"/>
</dbReference>
<dbReference type="InterPro" id="IPR036890">
    <property type="entry name" value="HATPase_C_sf"/>
</dbReference>
<evidence type="ECO:0000256" key="13">
    <source>
        <dbReference type="ARBA" id="ARBA00023136"/>
    </source>
</evidence>
<evidence type="ECO:0000256" key="9">
    <source>
        <dbReference type="ARBA" id="ARBA00022777"/>
    </source>
</evidence>
<sequence>MVDLLITMLERVGTIIAVAFILTRFRFFKNMVQHDKLDKKQKLAAIVFFGFFGILGTYFGVALNTDTLQFNSVSAELVADEAIANSRVIGVVIAGLLGGYRVGIGAGLIAGIHRMTLGGFTDIACGVSTIVAGIVASAFHRKGKIVRPIVAFGIGSLAEATQMGVILLIARPFEKAFTLVEIIGIPMILANGVGTALFLLIVYTVVGEEEKVTALQAQKTLRIADQTLGHMRKGMNTTTSLAVCNILYRELQPSAVAMTSKTDILAHVGIASDHHRVNHPFRTHETKAVIQNGGLIVVTDGTIHCDYPDCPLGAAVIAPLIQRGETIGTLKLYYPSEKAITNVSIELISGLSSLLSNQLEIAQTDRAYQLAKEAEIKALQAQMSPHFLFNSMNIIISLIRTDPDQARKLLTSLSYFLRQNVTGTTASKVSLEQELVQVKAYLEIIEARFVDKLTIQYEVDNNLLTEMIPPFTLQPIVENAIRHGINDMEKDSIIKITVHDLVKDFEIKVEDNGKGIPAERILLLGLDQIESETGTGMGLFNINRRMRMTFGEQAALSINSEISNGTAVSFRIPKMEVNA</sequence>
<keyword evidence="6" id="KW-0808">Transferase</keyword>
<keyword evidence="10" id="KW-0067">ATP-binding</keyword>
<evidence type="ECO:0000256" key="6">
    <source>
        <dbReference type="ARBA" id="ARBA00022679"/>
    </source>
</evidence>
<proteinExistence type="predicted"/>
<dbReference type="SMART" id="SM00387">
    <property type="entry name" value="HATPase_c"/>
    <property type="match status" value="1"/>
</dbReference>
<evidence type="ECO:0000256" key="5">
    <source>
        <dbReference type="ARBA" id="ARBA00022553"/>
    </source>
</evidence>
<feature type="transmembrane region" description="Helical" evidence="14">
    <location>
        <begin position="182"/>
        <end position="206"/>
    </location>
</feature>
<reference evidence="16" key="1">
    <citation type="journal article" date="2021" name="PeerJ">
        <title>Extensive microbial diversity within the chicken gut microbiome revealed by metagenomics and culture.</title>
        <authorList>
            <person name="Gilroy R."/>
            <person name="Ravi A."/>
            <person name="Getino M."/>
            <person name="Pursley I."/>
            <person name="Horton D.L."/>
            <person name="Alikhan N.F."/>
            <person name="Baker D."/>
            <person name="Gharbi K."/>
            <person name="Hall N."/>
            <person name="Watson M."/>
            <person name="Adriaenssens E.M."/>
            <person name="Foster-Nyarko E."/>
            <person name="Jarju S."/>
            <person name="Secka A."/>
            <person name="Antonio M."/>
            <person name="Oren A."/>
            <person name="Chaudhuri R.R."/>
            <person name="La Ragione R."/>
            <person name="Hildebrand F."/>
            <person name="Pallen M.J."/>
        </authorList>
    </citation>
    <scope>NUCLEOTIDE SEQUENCE</scope>
    <source>
        <strain evidence="16">CHK171-7178</strain>
    </source>
</reference>
<evidence type="ECO:0000256" key="12">
    <source>
        <dbReference type="ARBA" id="ARBA00023012"/>
    </source>
</evidence>
<evidence type="ECO:0000256" key="10">
    <source>
        <dbReference type="ARBA" id="ARBA00022840"/>
    </source>
</evidence>
<evidence type="ECO:0000256" key="3">
    <source>
        <dbReference type="ARBA" id="ARBA00012438"/>
    </source>
</evidence>
<evidence type="ECO:0000259" key="15">
    <source>
        <dbReference type="PROSITE" id="PS50109"/>
    </source>
</evidence>
<keyword evidence="12" id="KW-0902">Two-component regulatory system</keyword>
<organism evidence="16 17">
    <name type="scientific">Sporosarcina psychrophila</name>
    <name type="common">Bacillus psychrophilus</name>
    <dbReference type="NCBI Taxonomy" id="1476"/>
    <lineage>
        <taxon>Bacteria</taxon>
        <taxon>Bacillati</taxon>
        <taxon>Bacillota</taxon>
        <taxon>Bacilli</taxon>
        <taxon>Bacillales</taxon>
        <taxon>Caryophanaceae</taxon>
        <taxon>Sporosarcina</taxon>
    </lineage>
</organism>
<dbReference type="SUPFAM" id="SSF55874">
    <property type="entry name" value="ATPase domain of HSP90 chaperone/DNA topoisomerase II/histidine kinase"/>
    <property type="match status" value="1"/>
</dbReference>
<name>A0A921KEK2_SPOPS</name>
<keyword evidence="4" id="KW-1003">Cell membrane</keyword>
<dbReference type="InterPro" id="IPR050640">
    <property type="entry name" value="Bact_2-comp_sensor_kinase"/>
</dbReference>
<dbReference type="Pfam" id="PF07694">
    <property type="entry name" value="5TM-5TMR_LYT"/>
    <property type="match status" value="1"/>
</dbReference>
<feature type="transmembrane region" description="Helical" evidence="14">
    <location>
        <begin position="83"/>
        <end position="103"/>
    </location>
</feature>